<dbReference type="Pfam" id="PF08241">
    <property type="entry name" value="Methyltransf_11"/>
    <property type="match status" value="1"/>
</dbReference>
<name>A0ABM0SSR0_CAMSA</name>
<dbReference type="Proteomes" id="UP000694864">
    <property type="component" value="Chromosome 7"/>
</dbReference>
<evidence type="ECO:0000313" key="3">
    <source>
        <dbReference type="RefSeq" id="XP_010415598.1"/>
    </source>
</evidence>
<dbReference type="GeneID" id="104701585"/>
<dbReference type="SUPFAM" id="SSF53335">
    <property type="entry name" value="S-adenosyl-L-methionine-dependent methyltransferases"/>
    <property type="match status" value="1"/>
</dbReference>
<dbReference type="PANTHER" id="PTHR45036">
    <property type="entry name" value="METHYLTRANSFERASE LIKE 7B"/>
    <property type="match status" value="1"/>
</dbReference>
<dbReference type="CDD" id="cd02440">
    <property type="entry name" value="AdoMet_MTases"/>
    <property type="match status" value="1"/>
</dbReference>
<dbReference type="InterPro" id="IPR052356">
    <property type="entry name" value="Thiol_S-MT"/>
</dbReference>
<organism evidence="2 3">
    <name type="scientific">Camelina sativa</name>
    <name type="common">False flax</name>
    <name type="synonym">Myagrum sativum</name>
    <dbReference type="NCBI Taxonomy" id="90675"/>
    <lineage>
        <taxon>Eukaryota</taxon>
        <taxon>Viridiplantae</taxon>
        <taxon>Streptophyta</taxon>
        <taxon>Embryophyta</taxon>
        <taxon>Tracheophyta</taxon>
        <taxon>Spermatophyta</taxon>
        <taxon>Magnoliopsida</taxon>
        <taxon>eudicotyledons</taxon>
        <taxon>Gunneridae</taxon>
        <taxon>Pentapetalae</taxon>
        <taxon>rosids</taxon>
        <taxon>malvids</taxon>
        <taxon>Brassicales</taxon>
        <taxon>Brassicaceae</taxon>
        <taxon>Camelineae</taxon>
        <taxon>Camelina</taxon>
    </lineage>
</organism>
<dbReference type="RefSeq" id="XP_010415598.1">
    <property type="nucleotide sequence ID" value="XM_010417296.1"/>
</dbReference>
<reference evidence="3" key="2">
    <citation type="submission" date="2025-08" db="UniProtKB">
        <authorList>
            <consortium name="RefSeq"/>
        </authorList>
    </citation>
    <scope>IDENTIFICATION</scope>
    <source>
        <tissue evidence="3">Leaf</tissue>
    </source>
</reference>
<dbReference type="InterPro" id="IPR013216">
    <property type="entry name" value="Methyltransf_11"/>
</dbReference>
<evidence type="ECO:0000259" key="1">
    <source>
        <dbReference type="Pfam" id="PF08241"/>
    </source>
</evidence>
<dbReference type="Gene3D" id="3.40.50.150">
    <property type="entry name" value="Vaccinia Virus protein VP39"/>
    <property type="match status" value="1"/>
</dbReference>
<protein>
    <submittedName>
        <fullName evidence="3">Methyltransferase-like protein 7B</fullName>
    </submittedName>
</protein>
<dbReference type="InterPro" id="IPR029063">
    <property type="entry name" value="SAM-dependent_MTases_sf"/>
</dbReference>
<feature type="domain" description="Methyltransferase type 11" evidence="1">
    <location>
        <begin position="134"/>
        <end position="233"/>
    </location>
</feature>
<keyword evidence="2" id="KW-1185">Reference proteome</keyword>
<dbReference type="PANTHER" id="PTHR45036:SF1">
    <property type="entry name" value="METHYLTRANSFERASE LIKE 7A"/>
    <property type="match status" value="1"/>
</dbReference>
<accession>A0ABM0SSR0</accession>
<sequence>MMILHCTPSSPISVNILKSSPLTRRTTVRCSVKIQKNILNAMDSGSSKFSLCPCGRKHFLGEATTTTPFLPISPSHASQSSSSEVLNKLRPPKPDWYFELYGWFRSSGMERYEKEIAGYKKKLFSQVGNAEKVLEIGIGAGPNIKYYNTLPNVSILGVDPNPKMESYARKSAIEAGLKSEDFKFIHAVAECIPLEDASVDAVVTSLVMCSVTDVTQTLSEIKRILKPGGRYLFVEHVAAEDGSFLRMVQNMLDPVQQVVADGCHLIRPTGESLLKAEFPGGVDINKVSLTSFYHLSPHIYGVAYN</sequence>
<evidence type="ECO:0000313" key="2">
    <source>
        <dbReference type="Proteomes" id="UP000694864"/>
    </source>
</evidence>
<gene>
    <name evidence="3" type="primary">LOC104701585</name>
</gene>
<proteinExistence type="predicted"/>
<reference evidence="2" key="1">
    <citation type="journal article" date="2014" name="Nat. Commun.">
        <title>The emerging biofuel crop Camelina sativa retains a highly undifferentiated hexaploid genome structure.</title>
        <authorList>
            <person name="Kagale S."/>
            <person name="Koh C."/>
            <person name="Nixon J."/>
            <person name="Bollina V."/>
            <person name="Clarke W.E."/>
            <person name="Tuteja R."/>
            <person name="Spillane C."/>
            <person name="Robinson S.J."/>
            <person name="Links M.G."/>
            <person name="Clarke C."/>
            <person name="Higgins E.E."/>
            <person name="Huebert T."/>
            <person name="Sharpe A.G."/>
            <person name="Parkin I.A."/>
        </authorList>
    </citation>
    <scope>NUCLEOTIDE SEQUENCE [LARGE SCALE GENOMIC DNA]</scope>
    <source>
        <strain evidence="2">cv. DH55</strain>
    </source>
</reference>